<comment type="caution">
    <text evidence="1">The sequence shown here is derived from an EMBL/GenBank/DDBJ whole genome shotgun (WGS) entry which is preliminary data.</text>
</comment>
<accession>W4M3R8</accession>
<reference evidence="1 2" key="1">
    <citation type="journal article" date="2014" name="Nature">
        <title>An environmental bacterial taxon with a large and distinct metabolic repertoire.</title>
        <authorList>
            <person name="Wilson M.C."/>
            <person name="Mori T."/>
            <person name="Ruckert C."/>
            <person name="Uria A.R."/>
            <person name="Helf M.J."/>
            <person name="Takada K."/>
            <person name="Gernert C."/>
            <person name="Steffens U.A."/>
            <person name="Heycke N."/>
            <person name="Schmitt S."/>
            <person name="Rinke C."/>
            <person name="Helfrich E.J."/>
            <person name="Brachmann A.O."/>
            <person name="Gurgui C."/>
            <person name="Wakimoto T."/>
            <person name="Kracht M."/>
            <person name="Crusemann M."/>
            <person name="Hentschel U."/>
            <person name="Abe I."/>
            <person name="Matsunaga S."/>
            <person name="Kalinowski J."/>
            <person name="Takeyama H."/>
            <person name="Piel J."/>
        </authorList>
    </citation>
    <scope>NUCLEOTIDE SEQUENCE [LARGE SCALE GENOMIC DNA]</scope>
    <source>
        <strain evidence="2">TSY2</strain>
    </source>
</reference>
<dbReference type="EMBL" id="AZHX01001115">
    <property type="protein sequence ID" value="ETX04803.1"/>
    <property type="molecule type" value="Genomic_DNA"/>
</dbReference>
<dbReference type="Proteomes" id="UP000019140">
    <property type="component" value="Unassembled WGS sequence"/>
</dbReference>
<dbReference type="AlphaFoldDB" id="W4M3R8"/>
<evidence type="ECO:0000313" key="2">
    <source>
        <dbReference type="Proteomes" id="UP000019140"/>
    </source>
</evidence>
<organism evidence="1 2">
    <name type="scientific">Candidatus Entotheonella gemina</name>
    <dbReference type="NCBI Taxonomy" id="1429439"/>
    <lineage>
        <taxon>Bacteria</taxon>
        <taxon>Pseudomonadati</taxon>
        <taxon>Nitrospinota/Tectimicrobiota group</taxon>
        <taxon>Candidatus Tectimicrobiota</taxon>
        <taxon>Candidatus Entotheonellia</taxon>
        <taxon>Candidatus Entotheonellales</taxon>
        <taxon>Candidatus Entotheonellaceae</taxon>
        <taxon>Candidatus Entotheonella</taxon>
    </lineage>
</organism>
<dbReference type="HOGENOM" id="CLU_3286584_0_0_7"/>
<keyword evidence="2" id="KW-1185">Reference proteome</keyword>
<proteinExistence type="predicted"/>
<name>W4M3R8_9BACT</name>
<protein>
    <submittedName>
        <fullName evidence="1">Uncharacterized protein</fullName>
    </submittedName>
</protein>
<sequence>MQEPMVMRRLLVYEIISIAPDSLYGKTSMICKVVRIGKNN</sequence>
<evidence type="ECO:0000313" key="1">
    <source>
        <dbReference type="EMBL" id="ETX04803.1"/>
    </source>
</evidence>
<gene>
    <name evidence="1" type="ORF">ETSY2_26695</name>
</gene>